<evidence type="ECO:0000256" key="1">
    <source>
        <dbReference type="ARBA" id="ARBA00009427"/>
    </source>
</evidence>
<evidence type="ECO:0000256" key="2">
    <source>
        <dbReference type="ARBA" id="ARBA00022679"/>
    </source>
</evidence>
<dbReference type="InterPro" id="IPR003136">
    <property type="entry name" value="Cytidylate_kin"/>
</dbReference>
<comment type="similarity">
    <text evidence="1 8">Belongs to the cytidylate kinase family. Type 1 subfamily.</text>
</comment>
<comment type="catalytic activity">
    <reaction evidence="6 8">
        <text>dCMP + ATP = dCDP + ADP</text>
        <dbReference type="Rhea" id="RHEA:25094"/>
        <dbReference type="ChEBI" id="CHEBI:30616"/>
        <dbReference type="ChEBI" id="CHEBI:57566"/>
        <dbReference type="ChEBI" id="CHEBI:58593"/>
        <dbReference type="ChEBI" id="CHEBI:456216"/>
        <dbReference type="EC" id="2.7.4.25"/>
    </reaction>
</comment>
<keyword evidence="4 8" id="KW-0418">Kinase</keyword>
<keyword evidence="5 8" id="KW-0067">ATP-binding</keyword>
<dbReference type="AlphaFoldDB" id="Q1YRS0"/>
<proteinExistence type="inferred from homology"/>
<dbReference type="GO" id="GO:0005524">
    <property type="term" value="F:ATP binding"/>
    <property type="evidence" value="ECO:0007669"/>
    <property type="project" value="UniProtKB-UniRule"/>
</dbReference>
<dbReference type="Proteomes" id="UP000005555">
    <property type="component" value="Unassembled WGS sequence"/>
</dbReference>
<comment type="subcellular location">
    <subcellularLocation>
        <location evidence="8">Cytoplasm</location>
    </subcellularLocation>
</comment>
<dbReference type="Gene3D" id="3.40.50.300">
    <property type="entry name" value="P-loop containing nucleotide triphosphate hydrolases"/>
    <property type="match status" value="1"/>
</dbReference>
<dbReference type="GO" id="GO:0015949">
    <property type="term" value="P:nucleobase-containing small molecule interconversion"/>
    <property type="evidence" value="ECO:0007669"/>
    <property type="project" value="TreeGrafter"/>
</dbReference>
<feature type="domain" description="Cytidylate kinase" evidence="9">
    <location>
        <begin position="10"/>
        <end position="222"/>
    </location>
</feature>
<dbReference type="GO" id="GO:0036431">
    <property type="term" value="F:dCMP kinase activity"/>
    <property type="evidence" value="ECO:0007669"/>
    <property type="project" value="InterPro"/>
</dbReference>
<dbReference type="SUPFAM" id="SSF52540">
    <property type="entry name" value="P-loop containing nucleoside triphosphate hydrolases"/>
    <property type="match status" value="1"/>
</dbReference>
<evidence type="ECO:0000256" key="6">
    <source>
        <dbReference type="ARBA" id="ARBA00047615"/>
    </source>
</evidence>
<dbReference type="GO" id="GO:0006220">
    <property type="term" value="P:pyrimidine nucleotide metabolic process"/>
    <property type="evidence" value="ECO:0007669"/>
    <property type="project" value="UniProtKB-UniRule"/>
</dbReference>
<dbReference type="Pfam" id="PF02224">
    <property type="entry name" value="Cytidylate_kin"/>
    <property type="match status" value="1"/>
</dbReference>
<comment type="caution">
    <text evidence="10">The sequence shown here is derived from an EMBL/GenBank/DDBJ whole genome shotgun (WGS) entry which is preliminary data.</text>
</comment>
<dbReference type="NCBIfam" id="TIGR00017">
    <property type="entry name" value="cmk"/>
    <property type="match status" value="1"/>
</dbReference>
<dbReference type="HAMAP" id="MF_00238">
    <property type="entry name" value="Cytidyl_kinase_type1"/>
    <property type="match status" value="1"/>
</dbReference>
<dbReference type="CDD" id="cd02020">
    <property type="entry name" value="CMPK"/>
    <property type="match status" value="1"/>
</dbReference>
<gene>
    <name evidence="8" type="primary">cmk</name>
    <name evidence="10" type="ORF">GB2207_05082</name>
</gene>
<accession>Q1YRS0</accession>
<dbReference type="InterPro" id="IPR011994">
    <property type="entry name" value="Cytidylate_kinase_dom"/>
</dbReference>
<evidence type="ECO:0000256" key="8">
    <source>
        <dbReference type="HAMAP-Rule" id="MF_00238"/>
    </source>
</evidence>
<keyword evidence="3 8" id="KW-0547">Nucleotide-binding</keyword>
<dbReference type="PANTHER" id="PTHR21299:SF2">
    <property type="entry name" value="CYTIDYLATE KINASE"/>
    <property type="match status" value="1"/>
</dbReference>
<evidence type="ECO:0000313" key="10">
    <source>
        <dbReference type="EMBL" id="EAS46975.1"/>
    </source>
</evidence>
<keyword evidence="11" id="KW-1185">Reference proteome</keyword>
<feature type="binding site" evidence="8">
    <location>
        <begin position="14"/>
        <end position="22"/>
    </location>
    <ligand>
        <name>ATP</name>
        <dbReference type="ChEBI" id="CHEBI:30616"/>
    </ligand>
</feature>
<dbReference type="EC" id="2.7.4.25" evidence="8"/>
<evidence type="ECO:0000256" key="5">
    <source>
        <dbReference type="ARBA" id="ARBA00022840"/>
    </source>
</evidence>
<dbReference type="GO" id="GO:0005829">
    <property type="term" value="C:cytosol"/>
    <property type="evidence" value="ECO:0007669"/>
    <property type="project" value="TreeGrafter"/>
</dbReference>
<dbReference type="EMBL" id="AAPI01000004">
    <property type="protein sequence ID" value="EAS46975.1"/>
    <property type="molecule type" value="Genomic_DNA"/>
</dbReference>
<evidence type="ECO:0000256" key="3">
    <source>
        <dbReference type="ARBA" id="ARBA00022741"/>
    </source>
</evidence>
<keyword evidence="2 8" id="KW-0808">Transferase</keyword>
<dbReference type="PANTHER" id="PTHR21299">
    <property type="entry name" value="CYTIDYLATE KINASE/PANTOATE-BETA-ALANINE LIGASE"/>
    <property type="match status" value="1"/>
</dbReference>
<evidence type="ECO:0000256" key="7">
    <source>
        <dbReference type="ARBA" id="ARBA00048478"/>
    </source>
</evidence>
<sequence>MAEENKVVVITIDGPSGAGKGTISRIVAKKLRFDYLDSGALYRLLGLSAVRHHVSVESEKGLMALAEHMDIRFEAEKEGAFKVYLEGEDVSRELRTEETGLLASKVAQFPGVRTALLKRQRMFARAPGLVADGRDMGTEVFPAAELKIYLTASAEERANRRYKELLEKGEDVSLPALVEQVRSRDERDISRDASPLRPAEGAIELDTSTMSIQEVTETVLNILSVKGIK</sequence>
<comment type="catalytic activity">
    <reaction evidence="7 8">
        <text>CMP + ATP = CDP + ADP</text>
        <dbReference type="Rhea" id="RHEA:11600"/>
        <dbReference type="ChEBI" id="CHEBI:30616"/>
        <dbReference type="ChEBI" id="CHEBI:58069"/>
        <dbReference type="ChEBI" id="CHEBI:60377"/>
        <dbReference type="ChEBI" id="CHEBI:456216"/>
        <dbReference type="EC" id="2.7.4.25"/>
    </reaction>
</comment>
<dbReference type="InterPro" id="IPR027417">
    <property type="entry name" value="P-loop_NTPase"/>
</dbReference>
<dbReference type="STRING" id="314287.GB2207_05082"/>
<evidence type="ECO:0000256" key="4">
    <source>
        <dbReference type="ARBA" id="ARBA00022777"/>
    </source>
</evidence>
<organism evidence="10 11">
    <name type="scientific">gamma proteobacterium HTCC2207</name>
    <dbReference type="NCBI Taxonomy" id="314287"/>
    <lineage>
        <taxon>Bacteria</taxon>
        <taxon>Pseudomonadati</taxon>
        <taxon>Pseudomonadota</taxon>
        <taxon>Gammaproteobacteria</taxon>
        <taxon>Cellvibrionales</taxon>
        <taxon>Porticoccaceae</taxon>
        <taxon>SAR92 clade</taxon>
    </lineage>
</organism>
<name>Q1YRS0_9GAMM</name>
<reference evidence="10 11" key="1">
    <citation type="submission" date="2006-03" db="EMBL/GenBank/DDBJ databases">
        <authorList>
            <person name="Giovannoni S.J."/>
            <person name="Cho J.-C."/>
            <person name="Ferriera S."/>
            <person name="Johnson J."/>
            <person name="Kravitz S."/>
            <person name="Halpern A."/>
            <person name="Remington K."/>
            <person name="Beeson K."/>
            <person name="Tran B."/>
            <person name="Rogers Y.-H."/>
            <person name="Friedman R."/>
            <person name="Venter J.C."/>
        </authorList>
    </citation>
    <scope>NUCLEOTIDE SEQUENCE [LARGE SCALE GENOMIC DNA]</scope>
    <source>
        <strain evidence="10 11">HTCC2207</strain>
    </source>
</reference>
<dbReference type="HOGENOM" id="CLU_079959_2_0_6"/>
<dbReference type="OrthoDB" id="9807434at2"/>
<protein>
    <recommendedName>
        <fullName evidence="8">Cytidylate kinase</fullName>
        <shortName evidence="8">CK</shortName>
        <ecNumber evidence="8">2.7.4.25</ecNumber>
    </recommendedName>
    <alternativeName>
        <fullName evidence="8">Cytidine monophosphate kinase</fullName>
        <shortName evidence="8">CMP kinase</shortName>
    </alternativeName>
</protein>
<evidence type="ECO:0000313" key="11">
    <source>
        <dbReference type="Proteomes" id="UP000005555"/>
    </source>
</evidence>
<dbReference type="GO" id="GO:0036430">
    <property type="term" value="F:CMP kinase activity"/>
    <property type="evidence" value="ECO:0007669"/>
    <property type="project" value="RHEA"/>
</dbReference>
<evidence type="ECO:0000259" key="9">
    <source>
        <dbReference type="Pfam" id="PF02224"/>
    </source>
</evidence>
<dbReference type="eggNOG" id="COG0283">
    <property type="taxonomic scope" value="Bacteria"/>
</dbReference>
<keyword evidence="8" id="KW-0963">Cytoplasm</keyword>